<sequence length="296" mass="31816">MLTISSVLAVAAIGAVTGLVVEVISQATSGEDWDAGAIVKSTLIGATGAVVGTVTGTLVGSGLAALGVTAGTTFSQSFAIGATTAAVSGIATRVNNNTLNYGFNYDAFDLDNYKLNLEPEKTFITNLNDYIIAPSLDFEAVTMDALMGGIAGGISFKVNEALNKRKTSSCSISEKAKIKGRSATENPRDYLDEALERQGLEKTPKRLKEKWTDGEYNYEVRIHKGNSKYTDADSIYRVSRQKVPDPDPKVQGSGKEYLGSDGKWYHERELIEFNKNGTPNPLYNEHSAEVTHISVD</sequence>
<name>A0A9D2PFD8_9FIRM</name>
<gene>
    <name evidence="1" type="ORF">IAA04_12885</name>
</gene>
<reference evidence="1" key="2">
    <citation type="submission" date="2021-04" db="EMBL/GenBank/DDBJ databases">
        <authorList>
            <person name="Gilroy R."/>
        </authorList>
    </citation>
    <scope>NUCLEOTIDE SEQUENCE</scope>
    <source>
        <strain evidence="1">CHK183-5548</strain>
    </source>
</reference>
<dbReference type="Proteomes" id="UP000823883">
    <property type="component" value="Unassembled WGS sequence"/>
</dbReference>
<dbReference type="EMBL" id="DWWL01000084">
    <property type="protein sequence ID" value="HJC48937.1"/>
    <property type="molecule type" value="Genomic_DNA"/>
</dbReference>
<evidence type="ECO:0000313" key="2">
    <source>
        <dbReference type="Proteomes" id="UP000823883"/>
    </source>
</evidence>
<proteinExistence type="predicted"/>
<comment type="caution">
    <text evidence="1">The sequence shown here is derived from an EMBL/GenBank/DDBJ whole genome shotgun (WGS) entry which is preliminary data.</text>
</comment>
<reference evidence="1" key="1">
    <citation type="journal article" date="2021" name="PeerJ">
        <title>Extensive microbial diversity within the chicken gut microbiome revealed by metagenomics and culture.</title>
        <authorList>
            <person name="Gilroy R."/>
            <person name="Ravi A."/>
            <person name="Getino M."/>
            <person name="Pursley I."/>
            <person name="Horton D.L."/>
            <person name="Alikhan N.F."/>
            <person name="Baker D."/>
            <person name="Gharbi K."/>
            <person name="Hall N."/>
            <person name="Watson M."/>
            <person name="Adriaenssens E.M."/>
            <person name="Foster-Nyarko E."/>
            <person name="Jarju S."/>
            <person name="Secka A."/>
            <person name="Antonio M."/>
            <person name="Oren A."/>
            <person name="Chaudhuri R.R."/>
            <person name="La Ragione R."/>
            <person name="Hildebrand F."/>
            <person name="Pallen M.J."/>
        </authorList>
    </citation>
    <scope>NUCLEOTIDE SEQUENCE</scope>
    <source>
        <strain evidence="1">CHK183-5548</strain>
    </source>
</reference>
<dbReference type="AlphaFoldDB" id="A0A9D2PFD8"/>
<organism evidence="1 2">
    <name type="scientific">Candidatus Lachnoclostridium pullistercoris</name>
    <dbReference type="NCBI Taxonomy" id="2838632"/>
    <lineage>
        <taxon>Bacteria</taxon>
        <taxon>Bacillati</taxon>
        <taxon>Bacillota</taxon>
        <taxon>Clostridia</taxon>
        <taxon>Lachnospirales</taxon>
        <taxon>Lachnospiraceae</taxon>
    </lineage>
</organism>
<protein>
    <submittedName>
        <fullName evidence="1">Uncharacterized protein</fullName>
    </submittedName>
</protein>
<accession>A0A9D2PFD8</accession>
<evidence type="ECO:0000313" key="1">
    <source>
        <dbReference type="EMBL" id="HJC48937.1"/>
    </source>
</evidence>